<gene>
    <name evidence="2" type="ORF">DAA48_08745</name>
</gene>
<feature type="region of interest" description="Disordered" evidence="1">
    <location>
        <begin position="1"/>
        <end position="30"/>
    </location>
</feature>
<evidence type="ECO:0000313" key="2">
    <source>
        <dbReference type="EMBL" id="PTH81464.1"/>
    </source>
</evidence>
<dbReference type="EMBL" id="PZKL01000020">
    <property type="protein sequence ID" value="PTH81464.1"/>
    <property type="molecule type" value="Genomic_DNA"/>
</dbReference>
<dbReference type="RefSeq" id="WP_146163486.1">
    <property type="nucleotide sequence ID" value="NZ_PZKL01000020.1"/>
</dbReference>
<accession>A0A2T4N3T6</accession>
<name>A0A2T4N3T6_AERVE</name>
<organism evidence="2 3">
    <name type="scientific">Aeromonas veronii</name>
    <dbReference type="NCBI Taxonomy" id="654"/>
    <lineage>
        <taxon>Bacteria</taxon>
        <taxon>Pseudomonadati</taxon>
        <taxon>Pseudomonadota</taxon>
        <taxon>Gammaproteobacteria</taxon>
        <taxon>Aeromonadales</taxon>
        <taxon>Aeromonadaceae</taxon>
        <taxon>Aeromonas</taxon>
    </lineage>
</organism>
<dbReference type="Proteomes" id="UP000241986">
    <property type="component" value="Unassembled WGS sequence"/>
</dbReference>
<proteinExistence type="predicted"/>
<comment type="caution">
    <text evidence="2">The sequence shown here is derived from an EMBL/GenBank/DDBJ whole genome shotgun (WGS) entry which is preliminary data.</text>
</comment>
<evidence type="ECO:0000313" key="3">
    <source>
        <dbReference type="Proteomes" id="UP000241986"/>
    </source>
</evidence>
<feature type="compositionally biased region" description="Basic and acidic residues" evidence="1">
    <location>
        <begin position="1"/>
        <end position="10"/>
    </location>
</feature>
<evidence type="ECO:0000256" key="1">
    <source>
        <dbReference type="SAM" id="MobiDB-lite"/>
    </source>
</evidence>
<reference evidence="2 3" key="1">
    <citation type="submission" date="2018-03" db="EMBL/GenBank/DDBJ databases">
        <title>Aeromonas veronii whole genome sequencing and analysis.</title>
        <authorList>
            <person name="Xie H."/>
            <person name="Liu T."/>
            <person name="Wang K."/>
        </authorList>
    </citation>
    <scope>NUCLEOTIDE SEQUENCE [LARGE SCALE GENOMIC DNA]</scope>
    <source>
        <strain evidence="2 3">XH.VA.1</strain>
    </source>
</reference>
<dbReference type="AlphaFoldDB" id="A0A2T4N3T6"/>
<sequence>MTNSQQEKKGFSSSKGRRLSARDSEAQTRRKKMGTFLQSLREVQPLIESAKKMALTHGDFRIQLARLFHQQRSIIKVLTDAWSISPEDLADAIVFAKISRASSRVLSLSHSDDPVDVSRVENIAKLLTVLNQERRELGELIQENTVSSDILVNVKIVLLSGAMRLQRILSGMGIDYSSSIEHLRWFHQATVILGKDIAFNWDKNSQFKDREVLFQEVVGFCSEMVIDSWLDAASKNIELDKNIMQYQNKQRYWSKVKDALIDNHMGHADHDDHSMDSLISSVSKILDGKLSLFNLSQIPDDKRMLFEIAIVAKIDELAVKSWASASQKIIDMVNSMTEEQFQEWEKTDGDKPMPIENFISELDILMSEEKNFIKISKQQNIDAEKTSKQQLSVLWGLSDAVCRVKSTKTV</sequence>
<protein>
    <submittedName>
        <fullName evidence="2">Uncharacterized protein</fullName>
    </submittedName>
</protein>